<proteinExistence type="predicted"/>
<dbReference type="EMBL" id="DF839409">
    <property type="protein sequence ID" value="GAT43879.1"/>
    <property type="molecule type" value="Genomic_DNA"/>
</dbReference>
<feature type="region of interest" description="Disordered" evidence="1">
    <location>
        <begin position="152"/>
        <end position="178"/>
    </location>
</feature>
<reference evidence="2" key="1">
    <citation type="submission" date="2014-09" db="EMBL/GenBank/DDBJ databases">
        <title>Genome sequence of the luminous mushroom Mycena chlorophos for searching fungal bioluminescence genes.</title>
        <authorList>
            <person name="Tanaka Y."/>
            <person name="Kasuga D."/>
            <person name="Oba Y."/>
            <person name="Hase S."/>
            <person name="Sato K."/>
            <person name="Oba Y."/>
            <person name="Sakakibara Y."/>
        </authorList>
    </citation>
    <scope>NUCLEOTIDE SEQUENCE</scope>
</reference>
<gene>
    <name evidence="2" type="ORF">MCHLO_01543</name>
</gene>
<evidence type="ECO:0000313" key="2">
    <source>
        <dbReference type="EMBL" id="GAT43879.1"/>
    </source>
</evidence>
<name>A0ABQ0KY99_MYCCL</name>
<evidence type="ECO:0000256" key="1">
    <source>
        <dbReference type="SAM" id="MobiDB-lite"/>
    </source>
</evidence>
<protein>
    <submittedName>
        <fullName evidence="2">Uncharacterized protein</fullName>
    </submittedName>
</protein>
<accession>A0ABQ0KY99</accession>
<feature type="compositionally biased region" description="Basic residues" evidence="1">
    <location>
        <begin position="157"/>
        <end position="170"/>
    </location>
</feature>
<sequence>MSHTPDFQQNLTPHSFTFHEVADNFPLVQGDPGPVNFASGAWLPELPPTPDTSALVGTPLTPGPLYFPTRCLSPMVATTPFNFDDITTGNTNIPPYEYYGLDVDIPASASTSTTSAQPLTTTIANSQSVIEVRHPLSFYLHGQTADTRQIVEDTTKKPSKAAKGKAKGKARGAAAGAGDGDEGRLLAHALSFASKPLGFSAGPCTEIRGFLR</sequence>
<keyword evidence="3" id="KW-1185">Reference proteome</keyword>
<dbReference type="Proteomes" id="UP000815677">
    <property type="component" value="Unassembled WGS sequence"/>
</dbReference>
<organism evidence="2 3">
    <name type="scientific">Mycena chlorophos</name>
    <name type="common">Agaric fungus</name>
    <name type="synonym">Agaricus chlorophos</name>
    <dbReference type="NCBI Taxonomy" id="658473"/>
    <lineage>
        <taxon>Eukaryota</taxon>
        <taxon>Fungi</taxon>
        <taxon>Dikarya</taxon>
        <taxon>Basidiomycota</taxon>
        <taxon>Agaricomycotina</taxon>
        <taxon>Agaricomycetes</taxon>
        <taxon>Agaricomycetidae</taxon>
        <taxon>Agaricales</taxon>
        <taxon>Marasmiineae</taxon>
        <taxon>Mycenaceae</taxon>
        <taxon>Mycena</taxon>
    </lineage>
</organism>
<evidence type="ECO:0000313" key="3">
    <source>
        <dbReference type="Proteomes" id="UP000815677"/>
    </source>
</evidence>